<dbReference type="Proteomes" id="UP000012073">
    <property type="component" value="Unassembled WGS sequence"/>
</dbReference>
<sequence>MGWYRSLHLKRLTTKNCHVASHVASNSMIAVQYCCGNSSARYRATCANENPLVFVFILHKSAALPFPICSRDGS</sequence>
<evidence type="ECO:0000313" key="1">
    <source>
        <dbReference type="EMBL" id="CDF37441.1"/>
    </source>
</evidence>
<dbReference type="KEGG" id="ccp:CHC_T00005658001"/>
<proteinExistence type="predicted"/>
<evidence type="ECO:0000313" key="2">
    <source>
        <dbReference type="Proteomes" id="UP000012073"/>
    </source>
</evidence>
<organism evidence="1 2">
    <name type="scientific">Chondrus crispus</name>
    <name type="common">Carrageen Irish moss</name>
    <name type="synonym">Polymorpha crispa</name>
    <dbReference type="NCBI Taxonomy" id="2769"/>
    <lineage>
        <taxon>Eukaryota</taxon>
        <taxon>Rhodophyta</taxon>
        <taxon>Florideophyceae</taxon>
        <taxon>Rhodymeniophycidae</taxon>
        <taxon>Gigartinales</taxon>
        <taxon>Gigartinaceae</taxon>
        <taxon>Chondrus</taxon>
    </lineage>
</organism>
<keyword evidence="2" id="KW-1185">Reference proteome</keyword>
<accession>R7QIZ2</accession>
<dbReference type="Gramene" id="CDF37441">
    <property type="protein sequence ID" value="CDF37441"/>
    <property type="gene ID" value="CHC_T00005658001"/>
</dbReference>
<protein>
    <submittedName>
        <fullName evidence="1">Uncharacterized protein</fullName>
    </submittedName>
</protein>
<reference evidence="2" key="1">
    <citation type="journal article" date="2013" name="Proc. Natl. Acad. Sci. U.S.A.">
        <title>Genome structure and metabolic features in the red seaweed Chondrus crispus shed light on evolution of the Archaeplastida.</title>
        <authorList>
            <person name="Collen J."/>
            <person name="Porcel B."/>
            <person name="Carre W."/>
            <person name="Ball S.G."/>
            <person name="Chaparro C."/>
            <person name="Tonon T."/>
            <person name="Barbeyron T."/>
            <person name="Michel G."/>
            <person name="Noel B."/>
            <person name="Valentin K."/>
            <person name="Elias M."/>
            <person name="Artiguenave F."/>
            <person name="Arun A."/>
            <person name="Aury J.M."/>
            <person name="Barbosa-Neto J.F."/>
            <person name="Bothwell J.H."/>
            <person name="Bouget F.Y."/>
            <person name="Brillet L."/>
            <person name="Cabello-Hurtado F."/>
            <person name="Capella-Gutierrez S."/>
            <person name="Charrier B."/>
            <person name="Cladiere L."/>
            <person name="Cock J.M."/>
            <person name="Coelho S.M."/>
            <person name="Colleoni C."/>
            <person name="Czjzek M."/>
            <person name="Da Silva C."/>
            <person name="Delage L."/>
            <person name="Denoeud F."/>
            <person name="Deschamps P."/>
            <person name="Dittami S.M."/>
            <person name="Gabaldon T."/>
            <person name="Gachon C.M."/>
            <person name="Groisillier A."/>
            <person name="Herve C."/>
            <person name="Jabbari K."/>
            <person name="Katinka M."/>
            <person name="Kloareg B."/>
            <person name="Kowalczyk N."/>
            <person name="Labadie K."/>
            <person name="Leblanc C."/>
            <person name="Lopez P.J."/>
            <person name="McLachlan D.H."/>
            <person name="Meslet-Cladiere L."/>
            <person name="Moustafa A."/>
            <person name="Nehr Z."/>
            <person name="Nyvall Collen P."/>
            <person name="Panaud O."/>
            <person name="Partensky F."/>
            <person name="Poulain J."/>
            <person name="Rensing S.A."/>
            <person name="Rousvoal S."/>
            <person name="Samson G."/>
            <person name="Symeonidi A."/>
            <person name="Weissenbach J."/>
            <person name="Zambounis A."/>
            <person name="Wincker P."/>
            <person name="Boyen C."/>
        </authorList>
    </citation>
    <scope>NUCLEOTIDE SEQUENCE [LARGE SCALE GENOMIC DNA]</scope>
    <source>
        <strain evidence="2">cv. Stackhouse</strain>
    </source>
</reference>
<dbReference type="AlphaFoldDB" id="R7QIZ2"/>
<dbReference type="RefSeq" id="XP_005717260.1">
    <property type="nucleotide sequence ID" value="XM_005717203.1"/>
</dbReference>
<dbReference type="GeneID" id="17324977"/>
<gene>
    <name evidence="1" type="ORF">CHC_T00005658001</name>
</gene>
<name>R7QIZ2_CHOCR</name>
<dbReference type="EMBL" id="HG001841">
    <property type="protein sequence ID" value="CDF37441.1"/>
    <property type="molecule type" value="Genomic_DNA"/>
</dbReference>